<dbReference type="InterPro" id="IPR017850">
    <property type="entry name" value="Alkaline_phosphatase_core_sf"/>
</dbReference>
<dbReference type="GO" id="GO:0004035">
    <property type="term" value="F:alkaline phosphatase activity"/>
    <property type="evidence" value="ECO:0007669"/>
    <property type="project" value="TreeGrafter"/>
</dbReference>
<feature type="binding site" evidence="3">
    <location>
        <position position="163"/>
    </location>
    <ligand>
        <name>Mg(2+)</name>
        <dbReference type="ChEBI" id="CHEBI:18420"/>
    </ligand>
</feature>
<dbReference type="SMART" id="SM00098">
    <property type="entry name" value="alkPPc"/>
    <property type="match status" value="1"/>
</dbReference>
<protein>
    <submittedName>
        <fullName evidence="6">Alkaline phosphatase</fullName>
    </submittedName>
</protein>
<dbReference type="PANTHER" id="PTHR11596">
    <property type="entry name" value="ALKALINE PHOSPHATASE"/>
    <property type="match status" value="1"/>
</dbReference>
<dbReference type="InterPro" id="IPR001952">
    <property type="entry name" value="Alkaline_phosphatase"/>
</dbReference>
<comment type="similarity">
    <text evidence="4">Belongs to the alkaline phosphatase family.</text>
</comment>
<feature type="binding site" evidence="3">
    <location>
        <position position="66"/>
    </location>
    <ligand>
        <name>Mg(2+)</name>
        <dbReference type="ChEBI" id="CHEBI:18420"/>
    </ligand>
</feature>
<evidence type="ECO:0000256" key="5">
    <source>
        <dbReference type="SAM" id="MobiDB-lite"/>
    </source>
</evidence>
<evidence type="ECO:0000256" key="1">
    <source>
        <dbReference type="ARBA" id="ARBA00022553"/>
    </source>
</evidence>
<keyword evidence="3" id="KW-0460">Magnesium</keyword>
<gene>
    <name evidence="6" type="ORF">SAMN05660359_02651</name>
</gene>
<keyword evidence="1" id="KW-0597">Phosphoprotein</keyword>
<feature type="binding site" evidence="3">
    <location>
        <position position="317"/>
    </location>
    <ligand>
        <name>Zn(2+)</name>
        <dbReference type="ChEBI" id="CHEBI:29105"/>
        <label>2</label>
    </ligand>
</feature>
<dbReference type="PANTHER" id="PTHR11596:SF5">
    <property type="entry name" value="ALKALINE PHOSPHATASE"/>
    <property type="match status" value="1"/>
</dbReference>
<dbReference type="Pfam" id="PF00245">
    <property type="entry name" value="Alk_phosphatase"/>
    <property type="match status" value="1"/>
</dbReference>
<accession>A0A1I5G8Y1</accession>
<feature type="binding site" evidence="3">
    <location>
        <position position="313"/>
    </location>
    <ligand>
        <name>Zn(2+)</name>
        <dbReference type="ChEBI" id="CHEBI:29105"/>
        <label>2</label>
    </ligand>
</feature>
<dbReference type="Gene3D" id="3.40.720.10">
    <property type="entry name" value="Alkaline Phosphatase, subunit A"/>
    <property type="match status" value="1"/>
</dbReference>
<name>A0A1I5G8Y1_9ACTN</name>
<keyword evidence="3" id="KW-0479">Metal-binding</keyword>
<feature type="binding site" evidence="3">
    <location>
        <position position="355"/>
    </location>
    <ligand>
        <name>Zn(2+)</name>
        <dbReference type="ChEBI" id="CHEBI:29105"/>
        <label>2</label>
    </ligand>
</feature>
<evidence type="ECO:0000256" key="3">
    <source>
        <dbReference type="PIRSR" id="PIRSR601952-2"/>
    </source>
</evidence>
<evidence type="ECO:0000256" key="2">
    <source>
        <dbReference type="PIRSR" id="PIRSR601952-1"/>
    </source>
</evidence>
<evidence type="ECO:0000313" key="6">
    <source>
        <dbReference type="EMBL" id="SFO32303.1"/>
    </source>
</evidence>
<feature type="active site" description="Phosphoserine intermediate" evidence="2">
    <location>
        <position position="112"/>
    </location>
</feature>
<feature type="binding site" evidence="3">
    <location>
        <position position="66"/>
    </location>
    <ligand>
        <name>Zn(2+)</name>
        <dbReference type="ChEBI" id="CHEBI:29105"/>
        <label>2</label>
    </ligand>
</feature>
<dbReference type="RefSeq" id="WP_083427323.1">
    <property type="nucleotide sequence ID" value="NZ_FOWE01000006.1"/>
</dbReference>
<dbReference type="PRINTS" id="PR00113">
    <property type="entry name" value="ALKPHPHTASE"/>
</dbReference>
<evidence type="ECO:0000313" key="7">
    <source>
        <dbReference type="Proteomes" id="UP000183642"/>
    </source>
</evidence>
<feature type="region of interest" description="Disordered" evidence="5">
    <location>
        <begin position="36"/>
        <end position="58"/>
    </location>
</feature>
<sequence>MDDSRTGRRLRTLTVVAVAGGTLALLPLTGALATGDGDGGGHGGRGGDGGHHPHQQPRSVIFVNGDGMGAAHREAARLDQEGFDGQLAMDGLPIAGLQTTDARDPEDTVTDSAASASAWATGVKTYNGAISVDLDGNPLPTIGQQAEEAGLAGGIVTTAQVTDASPAAFFANSAQRAAQDDIARQYLEVSRPEVILGGGEDWWLPAGDEGTYPPRTGDEEDPEVSRSTQGDLVAQAQGLGYEYVSTAEEFAAADSDLLLGLFANEEMFQQRPEGEGDEFDPVVSLADMTTRALDVLSQDEDGFFLLVEEEAVDEMSHNNNAARMLESMRSLDAAVEVARAYVAEHPDTLLIVTGDHECGGLSIEDVDGEDESGPGGTLPQEVAVEGETESGEDGPFVVAGTDGAYDFALDWTTTGHTGVPTVVTAEGPGSEELTGYYPNTHLYDVMTSVLFD</sequence>
<comment type="cofactor">
    <cofactor evidence="3">
        <name>Mg(2+)</name>
        <dbReference type="ChEBI" id="CHEBI:18420"/>
    </cofactor>
    <text evidence="3">Binds 1 Mg(2+) ion.</text>
</comment>
<feature type="binding site" evidence="3">
    <location>
        <position position="165"/>
    </location>
    <ligand>
        <name>Mg(2+)</name>
        <dbReference type="ChEBI" id="CHEBI:18420"/>
    </ligand>
</feature>
<keyword evidence="7" id="KW-1185">Reference proteome</keyword>
<feature type="binding site" evidence="3">
    <location>
        <position position="416"/>
    </location>
    <ligand>
        <name>Zn(2+)</name>
        <dbReference type="ChEBI" id="CHEBI:29105"/>
        <label>2</label>
    </ligand>
</feature>
<reference evidence="7" key="1">
    <citation type="submission" date="2016-10" db="EMBL/GenBank/DDBJ databases">
        <authorList>
            <person name="Varghese N."/>
            <person name="Submissions S."/>
        </authorList>
    </citation>
    <scope>NUCLEOTIDE SEQUENCE [LARGE SCALE GENOMIC DNA]</scope>
    <source>
        <strain evidence="7">DSM 43161</strain>
    </source>
</reference>
<feature type="binding site" evidence="3">
    <location>
        <position position="308"/>
    </location>
    <ligand>
        <name>Mg(2+)</name>
        <dbReference type="ChEBI" id="CHEBI:18420"/>
    </ligand>
</feature>
<feature type="region of interest" description="Disordered" evidence="5">
    <location>
        <begin position="200"/>
        <end position="225"/>
    </location>
</feature>
<dbReference type="Proteomes" id="UP000183642">
    <property type="component" value="Unassembled WGS sequence"/>
</dbReference>
<dbReference type="OrthoDB" id="9794455at2"/>
<organism evidence="6 7">
    <name type="scientific">Geodermatophilus obscurus</name>
    <dbReference type="NCBI Taxonomy" id="1861"/>
    <lineage>
        <taxon>Bacteria</taxon>
        <taxon>Bacillati</taxon>
        <taxon>Actinomycetota</taxon>
        <taxon>Actinomycetes</taxon>
        <taxon>Geodermatophilales</taxon>
        <taxon>Geodermatophilaceae</taxon>
        <taxon>Geodermatophilus</taxon>
    </lineage>
</organism>
<dbReference type="AlphaFoldDB" id="A0A1I5G8Y1"/>
<feature type="compositionally biased region" description="Gly residues" evidence="5">
    <location>
        <begin position="36"/>
        <end position="47"/>
    </location>
</feature>
<dbReference type="GO" id="GO:0046872">
    <property type="term" value="F:metal ion binding"/>
    <property type="evidence" value="ECO:0007669"/>
    <property type="project" value="UniProtKB-KW"/>
</dbReference>
<dbReference type="SUPFAM" id="SSF53649">
    <property type="entry name" value="Alkaline phosphatase-like"/>
    <property type="match status" value="1"/>
</dbReference>
<feature type="binding site" evidence="3">
    <location>
        <position position="356"/>
    </location>
    <ligand>
        <name>Zn(2+)</name>
        <dbReference type="ChEBI" id="CHEBI:29105"/>
        <label>2</label>
    </ligand>
</feature>
<evidence type="ECO:0000256" key="4">
    <source>
        <dbReference type="RuleBase" id="RU003946"/>
    </source>
</evidence>
<keyword evidence="3" id="KW-0862">Zinc</keyword>
<dbReference type="EMBL" id="FOWE01000006">
    <property type="protein sequence ID" value="SFO32303.1"/>
    <property type="molecule type" value="Genomic_DNA"/>
</dbReference>
<comment type="cofactor">
    <cofactor evidence="3">
        <name>Zn(2+)</name>
        <dbReference type="ChEBI" id="CHEBI:29105"/>
    </cofactor>
    <text evidence="3">Binds 2 Zn(2+) ions.</text>
</comment>
<proteinExistence type="inferred from homology"/>
<dbReference type="CDD" id="cd16012">
    <property type="entry name" value="ALP"/>
    <property type="match status" value="1"/>
</dbReference>